<keyword evidence="2" id="KW-1185">Reference proteome</keyword>
<name>A0A1U7PYE1_9FLAO</name>
<proteinExistence type="predicted"/>
<dbReference type="EMBL" id="FTPU01000029">
    <property type="protein sequence ID" value="SIT97717.1"/>
    <property type="molecule type" value="Genomic_DNA"/>
</dbReference>
<evidence type="ECO:0000313" key="1">
    <source>
        <dbReference type="EMBL" id="SIT97717.1"/>
    </source>
</evidence>
<dbReference type="Proteomes" id="UP000187261">
    <property type="component" value="Unassembled WGS sequence"/>
</dbReference>
<organism evidence="1 2">
    <name type="scientific">Epilithonimonas bovis DSM 19482</name>
    <dbReference type="NCBI Taxonomy" id="1121284"/>
    <lineage>
        <taxon>Bacteria</taxon>
        <taxon>Pseudomonadati</taxon>
        <taxon>Bacteroidota</taxon>
        <taxon>Flavobacteriia</taxon>
        <taxon>Flavobacteriales</taxon>
        <taxon>Weeksellaceae</taxon>
        <taxon>Chryseobacterium group</taxon>
        <taxon>Epilithonimonas</taxon>
    </lineage>
</organism>
<dbReference type="RefSeq" id="WP_143746011.1">
    <property type="nucleotide sequence ID" value="NZ_FTPU01000029.1"/>
</dbReference>
<accession>A0A1U7PYE1</accession>
<sequence length="84" mass="9705">MKQLFFVASSMIVLAWVNCRKDQNLINKNIAVAAISPSHYDHVPLYGNTEEGDETKHKDRKQWPTVKGQLIQHYEEINNKAHLC</sequence>
<reference evidence="2" key="1">
    <citation type="submission" date="2016-10" db="EMBL/GenBank/DDBJ databases">
        <authorList>
            <person name="Varghese N."/>
            <person name="Submissions S."/>
        </authorList>
    </citation>
    <scope>NUCLEOTIDE SEQUENCE [LARGE SCALE GENOMIC DNA]</scope>
    <source>
        <strain evidence="2">DSM 19482</strain>
    </source>
</reference>
<evidence type="ECO:0000313" key="2">
    <source>
        <dbReference type="Proteomes" id="UP000187261"/>
    </source>
</evidence>
<dbReference type="STRING" id="1121284.SAMN05660493_02443"/>
<gene>
    <name evidence="1" type="ORF">SAMN05660493_02443</name>
</gene>
<protein>
    <submittedName>
        <fullName evidence="1">Uncharacterized protein</fullName>
    </submittedName>
</protein>
<dbReference type="AlphaFoldDB" id="A0A1U7PYE1"/>